<comment type="function">
    <text evidence="3">Required for maturation of 30S ribosomal subunits.</text>
</comment>
<dbReference type="Gene3D" id="3.30.300.70">
    <property type="entry name" value="RimP-like superfamily, N-terminal"/>
    <property type="match status" value="1"/>
</dbReference>
<dbReference type="AlphaFoldDB" id="A0A178I680"/>
<dbReference type="InterPro" id="IPR003728">
    <property type="entry name" value="Ribosome_maturation_RimP"/>
</dbReference>
<comment type="similarity">
    <text evidence="3">Belongs to the RimP family.</text>
</comment>
<evidence type="ECO:0000256" key="2">
    <source>
        <dbReference type="ARBA" id="ARBA00022517"/>
    </source>
</evidence>
<evidence type="ECO:0000313" key="7">
    <source>
        <dbReference type="EMBL" id="OAM82300.1"/>
    </source>
</evidence>
<keyword evidence="8" id="KW-1185">Reference proteome</keyword>
<dbReference type="PANTHER" id="PTHR33867">
    <property type="entry name" value="RIBOSOME MATURATION FACTOR RIMP"/>
    <property type="match status" value="1"/>
</dbReference>
<accession>A0A178I680</accession>
<keyword evidence="2 3" id="KW-0690">Ribosome biogenesis</keyword>
<evidence type="ECO:0000259" key="5">
    <source>
        <dbReference type="Pfam" id="PF02576"/>
    </source>
</evidence>
<dbReference type="NCBIfam" id="NF000932">
    <property type="entry name" value="PRK00092.2-5"/>
    <property type="match status" value="1"/>
</dbReference>
<dbReference type="PANTHER" id="PTHR33867:SF1">
    <property type="entry name" value="RIBOSOME MATURATION FACTOR RIMP"/>
    <property type="match status" value="1"/>
</dbReference>
<dbReference type="GO" id="GO:0005829">
    <property type="term" value="C:cytosol"/>
    <property type="evidence" value="ECO:0007669"/>
    <property type="project" value="TreeGrafter"/>
</dbReference>
<dbReference type="EMBL" id="LVVY01000024">
    <property type="protein sequence ID" value="OAM82300.1"/>
    <property type="molecule type" value="Genomic_DNA"/>
</dbReference>
<dbReference type="SUPFAM" id="SSF75420">
    <property type="entry name" value="YhbC-like, N-terminal domain"/>
    <property type="match status" value="1"/>
</dbReference>
<reference evidence="7 8" key="1">
    <citation type="submission" date="2016-03" db="EMBL/GenBank/DDBJ databases">
        <title>Genome sequencing of Devosia sp. S37.</title>
        <authorList>
            <person name="Mohd Nor M."/>
        </authorList>
    </citation>
    <scope>NUCLEOTIDE SEQUENCE [LARGE SCALE GENOMIC DNA]</scope>
    <source>
        <strain evidence="7 8">S37</strain>
    </source>
</reference>
<name>A0A178I680_9HYPH</name>
<proteinExistence type="inferred from homology"/>
<dbReference type="Pfam" id="PF02576">
    <property type="entry name" value="RimP_N"/>
    <property type="match status" value="1"/>
</dbReference>
<feature type="compositionally biased region" description="Acidic residues" evidence="4">
    <location>
        <begin position="191"/>
        <end position="214"/>
    </location>
</feature>
<dbReference type="InterPro" id="IPR036847">
    <property type="entry name" value="RimP_C_sf"/>
</dbReference>
<evidence type="ECO:0000256" key="3">
    <source>
        <dbReference type="HAMAP-Rule" id="MF_01077"/>
    </source>
</evidence>
<comment type="subcellular location">
    <subcellularLocation>
        <location evidence="3">Cytoplasm</location>
    </subcellularLocation>
</comment>
<feature type="region of interest" description="Disordered" evidence="4">
    <location>
        <begin position="183"/>
        <end position="214"/>
    </location>
</feature>
<dbReference type="GO" id="GO:0006412">
    <property type="term" value="P:translation"/>
    <property type="evidence" value="ECO:0007669"/>
    <property type="project" value="TreeGrafter"/>
</dbReference>
<evidence type="ECO:0000256" key="1">
    <source>
        <dbReference type="ARBA" id="ARBA00022490"/>
    </source>
</evidence>
<dbReference type="CDD" id="cd01734">
    <property type="entry name" value="YlxS_C"/>
    <property type="match status" value="1"/>
</dbReference>
<comment type="caution">
    <text evidence="7">The sequence shown here is derived from an EMBL/GenBank/DDBJ whole genome shotgun (WGS) entry which is preliminary data.</text>
</comment>
<sequence length="214" mass="23984">MLSGHQLAFDLAERRYIKETGLEARISRIVEPVANDLGFALVRVKITPENGCTLQIMAEDENGRFTITDCETLSKDLSPILDVEDPIDREYHLEVSSPGIDRPLVRKRDYERFIGHEAKVELADMINGRKRFRGEIGPVDDEGVIIILPDTPGGTDPNHKLAFADIAEAKLVMTDKLMDMARADQELHPIDDDETETVENADADNDDNPSEEKN</sequence>
<dbReference type="Pfam" id="PF17384">
    <property type="entry name" value="DUF150_C"/>
    <property type="match status" value="1"/>
</dbReference>
<evidence type="ECO:0000259" key="6">
    <source>
        <dbReference type="Pfam" id="PF17384"/>
    </source>
</evidence>
<evidence type="ECO:0000313" key="8">
    <source>
        <dbReference type="Proteomes" id="UP000078389"/>
    </source>
</evidence>
<dbReference type="HAMAP" id="MF_01077">
    <property type="entry name" value="RimP"/>
    <property type="match status" value="1"/>
</dbReference>
<dbReference type="Proteomes" id="UP000078389">
    <property type="component" value="Unassembled WGS sequence"/>
</dbReference>
<organism evidence="7 8">
    <name type="scientific">Devosia elaeis</name>
    <dbReference type="NCBI Taxonomy" id="1770058"/>
    <lineage>
        <taxon>Bacteria</taxon>
        <taxon>Pseudomonadati</taxon>
        <taxon>Pseudomonadota</taxon>
        <taxon>Alphaproteobacteria</taxon>
        <taxon>Hyphomicrobiales</taxon>
        <taxon>Devosiaceae</taxon>
        <taxon>Devosia</taxon>
    </lineage>
</organism>
<gene>
    <name evidence="3" type="primary">rimP</name>
    <name evidence="7" type="ORF">A3840_01225</name>
</gene>
<feature type="domain" description="Ribosome maturation factor RimP N-terminal" evidence="5">
    <location>
        <begin position="29"/>
        <end position="101"/>
    </location>
</feature>
<keyword evidence="1 3" id="KW-0963">Cytoplasm</keyword>
<feature type="domain" description="Ribosome maturation factor RimP C-terminal" evidence="6">
    <location>
        <begin position="104"/>
        <end position="174"/>
    </location>
</feature>
<dbReference type="SUPFAM" id="SSF74942">
    <property type="entry name" value="YhbC-like, C-terminal domain"/>
    <property type="match status" value="1"/>
</dbReference>
<dbReference type="STRING" id="1770058.A3840_01225"/>
<dbReference type="GO" id="GO:0000028">
    <property type="term" value="P:ribosomal small subunit assembly"/>
    <property type="evidence" value="ECO:0007669"/>
    <property type="project" value="TreeGrafter"/>
</dbReference>
<dbReference type="Gene3D" id="2.30.30.180">
    <property type="entry name" value="Ribosome maturation factor RimP, C-terminal domain"/>
    <property type="match status" value="1"/>
</dbReference>
<dbReference type="InterPro" id="IPR028989">
    <property type="entry name" value="RimP_N"/>
</dbReference>
<dbReference type="InterPro" id="IPR035956">
    <property type="entry name" value="RimP_N_sf"/>
</dbReference>
<evidence type="ECO:0000256" key="4">
    <source>
        <dbReference type="SAM" id="MobiDB-lite"/>
    </source>
</evidence>
<protein>
    <recommendedName>
        <fullName evidence="3">Ribosome maturation factor RimP</fullName>
    </recommendedName>
</protein>
<dbReference type="InterPro" id="IPR028998">
    <property type="entry name" value="RimP_C"/>
</dbReference>